<comment type="similarity">
    <text evidence="1">Belongs to the adenylyl cyclase class-3 family.</text>
</comment>
<keyword evidence="6" id="KW-1185">Reference proteome</keyword>
<name>A0ABR8A5Z4_9CYAN</name>
<reference evidence="5 6" key="1">
    <citation type="journal article" date="2020" name="ISME J.">
        <title>Comparative genomics reveals insights into cyanobacterial evolution and habitat adaptation.</title>
        <authorList>
            <person name="Chen M.Y."/>
            <person name="Teng W.K."/>
            <person name="Zhao L."/>
            <person name="Hu C.X."/>
            <person name="Zhou Y.K."/>
            <person name="Han B.P."/>
            <person name="Song L.R."/>
            <person name="Shu W.S."/>
        </authorList>
    </citation>
    <scope>NUCLEOTIDE SEQUENCE [LARGE SCALE GENOMIC DNA]</scope>
    <source>
        <strain evidence="5 6">FACHB-288</strain>
    </source>
</reference>
<dbReference type="SMART" id="SM00240">
    <property type="entry name" value="FHA"/>
    <property type="match status" value="1"/>
</dbReference>
<evidence type="ECO:0000256" key="2">
    <source>
        <dbReference type="SAM" id="MobiDB-lite"/>
    </source>
</evidence>
<dbReference type="InterPro" id="IPR029016">
    <property type="entry name" value="GAF-like_dom_sf"/>
</dbReference>
<dbReference type="SMART" id="SM00044">
    <property type="entry name" value="CYCc"/>
    <property type="match status" value="1"/>
</dbReference>
<dbReference type="PANTHER" id="PTHR43081">
    <property type="entry name" value="ADENYLATE CYCLASE, TERMINAL-DIFFERENTIATION SPECIFIC-RELATED"/>
    <property type="match status" value="1"/>
</dbReference>
<dbReference type="Pfam" id="PF00211">
    <property type="entry name" value="Guanylate_cyc"/>
    <property type="match status" value="1"/>
</dbReference>
<dbReference type="Proteomes" id="UP000658514">
    <property type="component" value="Unassembled WGS sequence"/>
</dbReference>
<evidence type="ECO:0000313" key="5">
    <source>
        <dbReference type="EMBL" id="MBD2195411.1"/>
    </source>
</evidence>
<dbReference type="CDD" id="cd07302">
    <property type="entry name" value="CHD"/>
    <property type="match status" value="1"/>
</dbReference>
<dbReference type="EMBL" id="JACJQH010000009">
    <property type="protein sequence ID" value="MBD2195411.1"/>
    <property type="molecule type" value="Genomic_DNA"/>
</dbReference>
<dbReference type="PROSITE" id="PS50125">
    <property type="entry name" value="GUANYLATE_CYCLASE_2"/>
    <property type="match status" value="1"/>
</dbReference>
<dbReference type="InterPro" id="IPR001054">
    <property type="entry name" value="A/G_cyclase"/>
</dbReference>
<dbReference type="InterPro" id="IPR000253">
    <property type="entry name" value="FHA_dom"/>
</dbReference>
<dbReference type="Pfam" id="PF00498">
    <property type="entry name" value="FHA"/>
    <property type="match status" value="1"/>
</dbReference>
<protein>
    <submittedName>
        <fullName evidence="5">GAF domain-containing protein</fullName>
    </submittedName>
</protein>
<dbReference type="InterPro" id="IPR029787">
    <property type="entry name" value="Nucleotide_cyclase"/>
</dbReference>
<gene>
    <name evidence="5" type="ORF">H6G24_07890</name>
</gene>
<dbReference type="SUPFAM" id="SSF49879">
    <property type="entry name" value="SMAD/FHA domain"/>
    <property type="match status" value="1"/>
</dbReference>
<dbReference type="SUPFAM" id="SSF55073">
    <property type="entry name" value="Nucleotide cyclase"/>
    <property type="match status" value="1"/>
</dbReference>
<dbReference type="InterPro" id="IPR050697">
    <property type="entry name" value="Adenylyl/Guanylyl_Cyclase_3/4"/>
</dbReference>
<evidence type="ECO:0000259" key="3">
    <source>
        <dbReference type="PROSITE" id="PS50006"/>
    </source>
</evidence>
<dbReference type="SUPFAM" id="SSF55781">
    <property type="entry name" value="GAF domain-like"/>
    <property type="match status" value="1"/>
</dbReference>
<dbReference type="InterPro" id="IPR003018">
    <property type="entry name" value="GAF"/>
</dbReference>
<dbReference type="PROSITE" id="PS50006">
    <property type="entry name" value="FHA_DOMAIN"/>
    <property type="match status" value="1"/>
</dbReference>
<dbReference type="PANTHER" id="PTHR43081:SF1">
    <property type="entry name" value="ADENYLATE CYCLASE, TERMINAL-DIFFERENTIATION SPECIFIC"/>
    <property type="match status" value="1"/>
</dbReference>
<evidence type="ECO:0000259" key="4">
    <source>
        <dbReference type="PROSITE" id="PS50125"/>
    </source>
</evidence>
<evidence type="ECO:0000313" key="6">
    <source>
        <dbReference type="Proteomes" id="UP000658514"/>
    </source>
</evidence>
<feature type="domain" description="Guanylate cyclase" evidence="4">
    <location>
        <begin position="347"/>
        <end position="480"/>
    </location>
</feature>
<comment type="caution">
    <text evidence="5">The sequence shown here is derived from an EMBL/GenBank/DDBJ whole genome shotgun (WGS) entry which is preliminary data.</text>
</comment>
<evidence type="ECO:0000256" key="1">
    <source>
        <dbReference type="ARBA" id="ARBA00005381"/>
    </source>
</evidence>
<dbReference type="Pfam" id="PF01590">
    <property type="entry name" value="GAF"/>
    <property type="match status" value="1"/>
</dbReference>
<accession>A0ABR8A5Z4</accession>
<feature type="domain" description="FHA" evidence="3">
    <location>
        <begin position="5"/>
        <end position="54"/>
    </location>
</feature>
<dbReference type="Gene3D" id="2.60.200.20">
    <property type="match status" value="1"/>
</dbReference>
<dbReference type="SMART" id="SM00065">
    <property type="entry name" value="GAF"/>
    <property type="match status" value="1"/>
</dbReference>
<proteinExistence type="inferred from homology"/>
<sequence>MFGVNTIGRSTENTIALADESLSRSHAEITVTNERLVIKDLQSLNHTFVNKVKIDQCELKNGDLINCGNVEFKFVQKVNTTPNPTDDPHPPQPPVEDVKEEAPIAETIIKQFSTGPSSIKIQDLLDNPGRSDSLLRISQRASNQRTVDKLKILLEVSKQLSSPEEPDRLLEKILDLLFEIMNVDRAVILMVNETSKQLEHKAIKLRPGIPQDSQFFYSKNITNYVYINGTAILTTDACLDNRFNESESIFVQTIRASICIPLKPREEVIGVLYVDNLSMCDVYSDEDVEFVTALANQAAIAIDNAKLYQQIEAEAIMRNKLERFFPEAVRKKLREEGTLGIVDTEVTALFADISNFTKMSSTMHPRQVITMLNEYFEVIVEEIVFRYEGTLEKYIGDALFAIWGAPYRKPNDPELAIQAAIDMQWAVLKLNQKWIQQGKQPIQIHIGLNTGKVAAGNIGSEKLIQYATIGDTTNVTSRICNVAQAGEIVISQTTFERIQSRNFPLGKMPLVQVKGQDQPLQLYRLMWHLCPSQQTQVGMGHRA</sequence>
<dbReference type="Gene3D" id="3.30.450.40">
    <property type="match status" value="1"/>
</dbReference>
<dbReference type="CDD" id="cd00060">
    <property type="entry name" value="FHA"/>
    <property type="match status" value="1"/>
</dbReference>
<dbReference type="InterPro" id="IPR008984">
    <property type="entry name" value="SMAD_FHA_dom_sf"/>
</dbReference>
<dbReference type="Gene3D" id="3.30.70.1230">
    <property type="entry name" value="Nucleotide cyclase"/>
    <property type="match status" value="1"/>
</dbReference>
<feature type="region of interest" description="Disordered" evidence="2">
    <location>
        <begin position="78"/>
        <end position="97"/>
    </location>
</feature>
<organism evidence="5 6">
    <name type="scientific">Calothrix parietina FACHB-288</name>
    <dbReference type="NCBI Taxonomy" id="2692896"/>
    <lineage>
        <taxon>Bacteria</taxon>
        <taxon>Bacillati</taxon>
        <taxon>Cyanobacteriota</taxon>
        <taxon>Cyanophyceae</taxon>
        <taxon>Nostocales</taxon>
        <taxon>Calotrichaceae</taxon>
        <taxon>Calothrix</taxon>
    </lineage>
</organism>